<dbReference type="Proteomes" id="UP001476798">
    <property type="component" value="Unassembled WGS sequence"/>
</dbReference>
<evidence type="ECO:0000313" key="1">
    <source>
        <dbReference type="EMBL" id="MEQ2157543.1"/>
    </source>
</evidence>
<name>A0ABV0MGK5_9TELE</name>
<evidence type="ECO:0000313" key="2">
    <source>
        <dbReference type="Proteomes" id="UP001476798"/>
    </source>
</evidence>
<dbReference type="EMBL" id="JAHRIO010000106">
    <property type="protein sequence ID" value="MEQ2157543.1"/>
    <property type="molecule type" value="Genomic_DNA"/>
</dbReference>
<keyword evidence="2" id="KW-1185">Reference proteome</keyword>
<comment type="caution">
    <text evidence="1">The sequence shown here is derived from an EMBL/GenBank/DDBJ whole genome shotgun (WGS) entry which is preliminary data.</text>
</comment>
<protein>
    <submittedName>
        <fullName evidence="1">Uncharacterized protein</fullName>
    </submittedName>
</protein>
<reference evidence="1 2" key="1">
    <citation type="submission" date="2021-06" db="EMBL/GenBank/DDBJ databases">
        <authorList>
            <person name="Palmer J.M."/>
        </authorList>
    </citation>
    <scope>NUCLEOTIDE SEQUENCE [LARGE SCALE GENOMIC DNA]</scope>
    <source>
        <strain evidence="1 2">GA_2019</strain>
        <tissue evidence="1">Muscle</tissue>
    </source>
</reference>
<proteinExistence type="predicted"/>
<accession>A0ABV0MGK5</accession>
<gene>
    <name evidence="1" type="ORF">GOODEAATRI_002888</name>
</gene>
<organism evidence="1 2">
    <name type="scientific">Goodea atripinnis</name>
    <dbReference type="NCBI Taxonomy" id="208336"/>
    <lineage>
        <taxon>Eukaryota</taxon>
        <taxon>Metazoa</taxon>
        <taxon>Chordata</taxon>
        <taxon>Craniata</taxon>
        <taxon>Vertebrata</taxon>
        <taxon>Euteleostomi</taxon>
        <taxon>Actinopterygii</taxon>
        <taxon>Neopterygii</taxon>
        <taxon>Teleostei</taxon>
        <taxon>Neoteleostei</taxon>
        <taxon>Acanthomorphata</taxon>
        <taxon>Ovalentaria</taxon>
        <taxon>Atherinomorphae</taxon>
        <taxon>Cyprinodontiformes</taxon>
        <taxon>Goodeidae</taxon>
        <taxon>Goodea</taxon>
    </lineage>
</organism>
<sequence>MEGRAGQCQLVSRIKTTHLFTEVSCKATGPKWGEAKRSGWGWREMQPSALRSSVLSPCSSHSPFSSVTYPRAARSYYGSVRKADGGVASPSVLVTDCLSALAAKMVDSGEKSARFTLLRVSICRHYRTVNVAGWLVGLALSCSISNGRLPGGYMCQPPEPLGAIWAPQLWSIKGARAAVGASPSALPLALPQGMSSHCQLPNTGSEDATAAAYLSAAATSCWF</sequence>